<dbReference type="InterPro" id="IPR000008">
    <property type="entry name" value="C2_dom"/>
</dbReference>
<feature type="domain" description="Arf-GAP" evidence="16">
    <location>
        <begin position="803"/>
        <end position="917"/>
    </location>
</feature>
<evidence type="ECO:0000256" key="6">
    <source>
        <dbReference type="ARBA" id="ARBA00022771"/>
    </source>
</evidence>
<dbReference type="FunFam" id="3.30.70.80:FF:000002">
    <property type="entry name" value="Subtilisin-like protease SBT5.3"/>
    <property type="match status" value="1"/>
</dbReference>
<keyword evidence="3 13" id="KW-0645">Protease</keyword>
<dbReference type="Gene3D" id="2.60.40.2310">
    <property type="match status" value="1"/>
</dbReference>
<keyword evidence="5 14" id="KW-0732">Signal</keyword>
<keyword evidence="6 12" id="KW-0863">Zinc-finger</keyword>
<dbReference type="Gene3D" id="1.10.220.150">
    <property type="entry name" value="Arf GTPase activating protein"/>
    <property type="match status" value="1"/>
</dbReference>
<reference evidence="17 18" key="1">
    <citation type="journal article" date="2005" name="PLoS Biol.">
        <title>The genomes of Oryza sativa: a history of duplications.</title>
        <authorList>
            <person name="Yu J."/>
            <person name="Wang J."/>
            <person name="Lin W."/>
            <person name="Li S."/>
            <person name="Li H."/>
            <person name="Zhou J."/>
            <person name="Ni P."/>
            <person name="Dong W."/>
            <person name="Hu S."/>
            <person name="Zeng C."/>
            <person name="Zhang J."/>
            <person name="Zhang Y."/>
            <person name="Li R."/>
            <person name="Xu Z."/>
            <person name="Li S."/>
            <person name="Li X."/>
            <person name="Zheng H."/>
            <person name="Cong L."/>
            <person name="Lin L."/>
            <person name="Yin J."/>
            <person name="Geng J."/>
            <person name="Li G."/>
            <person name="Shi J."/>
            <person name="Liu J."/>
            <person name="Lv H."/>
            <person name="Li J."/>
            <person name="Wang J."/>
            <person name="Deng Y."/>
            <person name="Ran L."/>
            <person name="Shi X."/>
            <person name="Wang X."/>
            <person name="Wu Q."/>
            <person name="Li C."/>
            <person name="Ren X."/>
            <person name="Wang J."/>
            <person name="Wang X."/>
            <person name="Li D."/>
            <person name="Liu D."/>
            <person name="Zhang X."/>
            <person name="Ji Z."/>
            <person name="Zhao W."/>
            <person name="Sun Y."/>
            <person name="Zhang Z."/>
            <person name="Bao J."/>
            <person name="Han Y."/>
            <person name="Dong L."/>
            <person name="Ji J."/>
            <person name="Chen P."/>
            <person name="Wu S."/>
            <person name="Liu J."/>
            <person name="Xiao Y."/>
            <person name="Bu D."/>
            <person name="Tan J."/>
            <person name="Yang L."/>
            <person name="Ye C."/>
            <person name="Zhang J."/>
            <person name="Xu J."/>
            <person name="Zhou Y."/>
            <person name="Yu Y."/>
            <person name="Zhang B."/>
            <person name="Zhuang S."/>
            <person name="Wei H."/>
            <person name="Liu B."/>
            <person name="Lei M."/>
            <person name="Yu H."/>
            <person name="Li Y."/>
            <person name="Xu H."/>
            <person name="Wei S."/>
            <person name="He X."/>
            <person name="Fang L."/>
            <person name="Zhang Z."/>
            <person name="Zhang Y."/>
            <person name="Huang X."/>
            <person name="Su Z."/>
            <person name="Tong W."/>
            <person name="Li J."/>
            <person name="Tong Z."/>
            <person name="Li S."/>
            <person name="Ye J."/>
            <person name="Wang L."/>
            <person name="Fang L."/>
            <person name="Lei T."/>
            <person name="Chen C."/>
            <person name="Chen H."/>
            <person name="Xu Z."/>
            <person name="Li H."/>
            <person name="Huang H."/>
            <person name="Zhang F."/>
            <person name="Xu H."/>
            <person name="Li N."/>
            <person name="Zhao C."/>
            <person name="Li S."/>
            <person name="Dong L."/>
            <person name="Huang Y."/>
            <person name="Li L."/>
            <person name="Xi Y."/>
            <person name="Qi Q."/>
            <person name="Li W."/>
            <person name="Zhang B."/>
            <person name="Hu W."/>
            <person name="Zhang Y."/>
            <person name="Tian X."/>
            <person name="Jiao Y."/>
            <person name="Liang X."/>
            <person name="Jin J."/>
            <person name="Gao L."/>
            <person name="Zheng W."/>
            <person name="Hao B."/>
            <person name="Liu S."/>
            <person name="Wang W."/>
            <person name="Yuan L."/>
            <person name="Cao M."/>
            <person name="McDermott J."/>
            <person name="Samudrala R."/>
            <person name="Wang J."/>
            <person name="Wong G.K."/>
            <person name="Yang H."/>
        </authorList>
    </citation>
    <scope>NUCLEOTIDE SEQUENCE [LARGE SCALE GENOMIC DNA]</scope>
    <source>
        <strain evidence="18">cv. 93-11</strain>
    </source>
</reference>
<evidence type="ECO:0000256" key="13">
    <source>
        <dbReference type="PROSITE-ProRule" id="PRU01240"/>
    </source>
</evidence>
<keyword evidence="8 13" id="KW-0720">Serine protease</keyword>
<dbReference type="InterPro" id="IPR000209">
    <property type="entry name" value="Peptidase_S8/S53_dom"/>
</dbReference>
<feature type="signal peptide" evidence="14">
    <location>
        <begin position="1"/>
        <end position="31"/>
    </location>
</feature>
<dbReference type="Pfam" id="PF00082">
    <property type="entry name" value="Peptidase_S8"/>
    <property type="match status" value="1"/>
</dbReference>
<dbReference type="PROSITE" id="PS51892">
    <property type="entry name" value="SUBTILASE"/>
    <property type="match status" value="1"/>
</dbReference>
<dbReference type="InterPro" id="IPR038508">
    <property type="entry name" value="ArfGAP_dom_sf"/>
</dbReference>
<dbReference type="InterPro" id="IPR041469">
    <property type="entry name" value="Subtilisin-like_FN3"/>
</dbReference>
<dbReference type="GO" id="GO:0008270">
    <property type="term" value="F:zinc ion binding"/>
    <property type="evidence" value="ECO:0007669"/>
    <property type="project" value="UniProtKB-KW"/>
</dbReference>
<evidence type="ECO:0000256" key="3">
    <source>
        <dbReference type="ARBA" id="ARBA00022670"/>
    </source>
</evidence>
<dbReference type="Proteomes" id="UP000007015">
    <property type="component" value="Chromosome 6"/>
</dbReference>
<accession>B8B4J9</accession>
<evidence type="ECO:0000259" key="16">
    <source>
        <dbReference type="PROSITE" id="PS50115"/>
    </source>
</evidence>
<dbReference type="AlphaFoldDB" id="B8B4J9"/>
<dbReference type="CDD" id="cd08204">
    <property type="entry name" value="ArfGap"/>
    <property type="match status" value="1"/>
</dbReference>
<evidence type="ECO:0000256" key="14">
    <source>
        <dbReference type="SAM" id="SignalP"/>
    </source>
</evidence>
<evidence type="ECO:0000256" key="9">
    <source>
        <dbReference type="ARBA" id="ARBA00022833"/>
    </source>
</evidence>
<proteinExistence type="inferred from homology"/>
<dbReference type="PROSITE" id="PS50004">
    <property type="entry name" value="C2"/>
    <property type="match status" value="1"/>
</dbReference>
<dbReference type="InterPro" id="IPR003137">
    <property type="entry name" value="PA_domain"/>
</dbReference>
<dbReference type="PROSITE" id="PS00138">
    <property type="entry name" value="SUBTILASE_SER"/>
    <property type="match status" value="1"/>
</dbReference>
<feature type="domain" description="C2" evidence="15">
    <location>
        <begin position="943"/>
        <end position="1058"/>
    </location>
</feature>
<keyword evidence="10" id="KW-0106">Calcium</keyword>
<dbReference type="InterPro" id="IPR037278">
    <property type="entry name" value="ARFGAP/RecO"/>
</dbReference>
<dbReference type="InterPro" id="IPR035892">
    <property type="entry name" value="C2_domain_sf"/>
</dbReference>
<dbReference type="GO" id="GO:0006508">
    <property type="term" value="P:proteolysis"/>
    <property type="evidence" value="ECO:0007669"/>
    <property type="project" value="UniProtKB-KW"/>
</dbReference>
<evidence type="ECO:0000256" key="7">
    <source>
        <dbReference type="ARBA" id="ARBA00022801"/>
    </source>
</evidence>
<dbReference type="SUPFAM" id="SSF52743">
    <property type="entry name" value="Subtilisin-like"/>
    <property type="match status" value="1"/>
</dbReference>
<feature type="active site" description="Charge relay system" evidence="13">
    <location>
        <position position="164"/>
    </location>
</feature>
<dbReference type="Gene3D" id="2.60.40.150">
    <property type="entry name" value="C2 domain"/>
    <property type="match status" value="1"/>
</dbReference>
<dbReference type="PANTHER" id="PTHR10795">
    <property type="entry name" value="PROPROTEIN CONVERTASE SUBTILISIN/KEXIN"/>
    <property type="match status" value="1"/>
</dbReference>
<dbReference type="InterPro" id="IPR034197">
    <property type="entry name" value="Peptidases_S8_3"/>
</dbReference>
<dbReference type="CDD" id="cd02120">
    <property type="entry name" value="PA_subtilisin_like"/>
    <property type="match status" value="1"/>
</dbReference>
<dbReference type="SMART" id="SM00105">
    <property type="entry name" value="ArfGap"/>
    <property type="match status" value="1"/>
</dbReference>
<dbReference type="InterPro" id="IPR046450">
    <property type="entry name" value="PA_dom_sf"/>
</dbReference>
<dbReference type="GO" id="GO:0004252">
    <property type="term" value="F:serine-type endopeptidase activity"/>
    <property type="evidence" value="ECO:0007669"/>
    <property type="project" value="UniProtKB-UniRule"/>
</dbReference>
<dbReference type="Gene3D" id="3.30.70.80">
    <property type="entry name" value="Peptidase S8 propeptide/proteinase inhibitor I9"/>
    <property type="match status" value="1"/>
</dbReference>
<evidence type="ECO:0000256" key="8">
    <source>
        <dbReference type="ARBA" id="ARBA00022825"/>
    </source>
</evidence>
<dbReference type="SUPFAM" id="SSF57863">
    <property type="entry name" value="ArfGap/RecO-like zinc finger"/>
    <property type="match status" value="1"/>
</dbReference>
<dbReference type="InterPro" id="IPR045051">
    <property type="entry name" value="SBT"/>
</dbReference>
<dbReference type="Gramene" id="BGIOSGA023250-TA">
    <property type="protein sequence ID" value="BGIOSGA023250-PA"/>
    <property type="gene ID" value="BGIOSGA023250"/>
</dbReference>
<dbReference type="FunFam" id="2.60.40.150:FF:000190">
    <property type="entry name" value="ADP-ribosylation factor GTPase-activating protein AGD12"/>
    <property type="match status" value="1"/>
</dbReference>
<dbReference type="CDD" id="cd04038">
    <property type="entry name" value="C2_ArfGAP"/>
    <property type="match status" value="1"/>
</dbReference>
<dbReference type="CDD" id="cd04852">
    <property type="entry name" value="Peptidases_S8_3"/>
    <property type="match status" value="1"/>
</dbReference>
<dbReference type="OMA" id="DTHKTPR"/>
<dbReference type="FunFam" id="3.50.30.30:FF:000005">
    <property type="entry name" value="subtilisin-like protease SBT1.5"/>
    <property type="match status" value="1"/>
</dbReference>
<dbReference type="InterPro" id="IPR037045">
    <property type="entry name" value="S8pro/Inhibitor_I9_sf"/>
</dbReference>
<evidence type="ECO:0000256" key="5">
    <source>
        <dbReference type="ARBA" id="ARBA00022729"/>
    </source>
</evidence>
<keyword evidence="9" id="KW-0862">Zinc</keyword>
<dbReference type="SMART" id="SM00239">
    <property type="entry name" value="C2"/>
    <property type="match status" value="1"/>
</dbReference>
<dbReference type="PROSITE" id="PS50115">
    <property type="entry name" value="ARFGAP"/>
    <property type="match status" value="1"/>
</dbReference>
<gene>
    <name evidence="17" type="ORF">OsI_23669</name>
</gene>
<evidence type="ECO:0000313" key="17">
    <source>
        <dbReference type="EMBL" id="EEC80955.1"/>
    </source>
</evidence>
<evidence type="ECO:0000259" key="15">
    <source>
        <dbReference type="PROSITE" id="PS50004"/>
    </source>
</evidence>
<dbReference type="InterPro" id="IPR036852">
    <property type="entry name" value="Peptidase_S8/S53_dom_sf"/>
</dbReference>
<dbReference type="SUPFAM" id="SSF49562">
    <property type="entry name" value="C2 domain (Calcium/lipid-binding domain, CaLB)"/>
    <property type="match status" value="1"/>
</dbReference>
<keyword evidence="7 13" id="KW-0378">Hydrolase</keyword>
<dbReference type="HOGENOM" id="CLU_000625_4_0_1"/>
<dbReference type="Gene3D" id="3.50.30.30">
    <property type="match status" value="1"/>
</dbReference>
<dbReference type="Pfam" id="PF05922">
    <property type="entry name" value="Inhibitor_I9"/>
    <property type="match status" value="1"/>
</dbReference>
<evidence type="ECO:0000256" key="12">
    <source>
        <dbReference type="PROSITE-ProRule" id="PRU00288"/>
    </source>
</evidence>
<dbReference type="InterPro" id="IPR001164">
    <property type="entry name" value="ArfGAP_dom"/>
</dbReference>
<evidence type="ECO:0000256" key="11">
    <source>
        <dbReference type="ARBA" id="ARBA00023180"/>
    </source>
</evidence>
<evidence type="ECO:0000256" key="4">
    <source>
        <dbReference type="ARBA" id="ARBA00022723"/>
    </source>
</evidence>
<keyword evidence="11" id="KW-0325">Glycoprotein</keyword>
<feature type="chain" id="PRO_5002867855" evidence="14">
    <location>
        <begin position="32"/>
        <end position="1116"/>
    </location>
</feature>
<dbReference type="FunFam" id="3.40.50.200:FF:000006">
    <property type="entry name" value="Subtilisin-like protease SBT1.5"/>
    <property type="match status" value="1"/>
</dbReference>
<keyword evidence="4" id="KW-0479">Metal-binding</keyword>
<organism evidence="17 18">
    <name type="scientific">Oryza sativa subsp. indica</name>
    <name type="common">Rice</name>
    <dbReference type="NCBI Taxonomy" id="39946"/>
    <lineage>
        <taxon>Eukaryota</taxon>
        <taxon>Viridiplantae</taxon>
        <taxon>Streptophyta</taxon>
        <taxon>Embryophyta</taxon>
        <taxon>Tracheophyta</taxon>
        <taxon>Spermatophyta</taxon>
        <taxon>Magnoliopsida</taxon>
        <taxon>Liliopsida</taxon>
        <taxon>Poales</taxon>
        <taxon>Poaceae</taxon>
        <taxon>BOP clade</taxon>
        <taxon>Oryzoideae</taxon>
        <taxon>Oryzeae</taxon>
        <taxon>Oryzinae</taxon>
        <taxon>Oryza</taxon>
        <taxon>Oryza sativa</taxon>
    </lineage>
</organism>
<dbReference type="STRING" id="39946.B8B4J9"/>
<dbReference type="SUPFAM" id="SSF52025">
    <property type="entry name" value="PA domain"/>
    <property type="match status" value="1"/>
</dbReference>
<dbReference type="InterPro" id="IPR010259">
    <property type="entry name" value="S8pro/Inhibitor_I9"/>
</dbReference>
<dbReference type="Pfam" id="PF02225">
    <property type="entry name" value="PA"/>
    <property type="match status" value="1"/>
</dbReference>
<dbReference type="FunFam" id="1.10.220.150:FF:000011">
    <property type="entry name" value="Arf-GAP with dual PH domain-containing protein 1"/>
    <property type="match status" value="1"/>
</dbReference>
<keyword evidence="2" id="KW-0343">GTPase activation</keyword>
<dbReference type="GO" id="GO:0005096">
    <property type="term" value="F:GTPase activator activity"/>
    <property type="evidence" value="ECO:0007669"/>
    <property type="project" value="UniProtKB-KW"/>
</dbReference>
<evidence type="ECO:0000313" key="18">
    <source>
        <dbReference type="Proteomes" id="UP000007015"/>
    </source>
</evidence>
<keyword evidence="18" id="KW-1185">Reference proteome</keyword>
<dbReference type="Gene3D" id="3.40.50.200">
    <property type="entry name" value="Peptidase S8/S53 domain"/>
    <property type="match status" value="1"/>
</dbReference>
<evidence type="ECO:0000256" key="10">
    <source>
        <dbReference type="ARBA" id="ARBA00022837"/>
    </source>
</evidence>
<sequence>MVITTAMSARSMSTRLELLVVFVFIVAPALAATKPSYIVYLGGRHSHGDDGGVISPEEAHRTAAESHYDLLGSVLGDREKARDAIFYLYTKNINGFAARLEAEEAAAVAERPGVVSVFPDRGRRMHTTRSWQFLGLERPDGSVPPWSPWEAARYGQNIIIGNLDSGVWPESLSFNDRELGPIPNYWKGACRNEHDKTFKCNSKLIGARYFNNGYAKVIGVPLNDTHKTPRDANGHGTHTLATAGGSAVRGAEAFGLGGGTARGGSPRARVAAYRVCYPPFNGSDACYDSDILAAFEAAIADGVHVISASVGADPNDYLEDAIAIGALHAVKAGITVVCSASNFGPDPGTVTNVAPWILTVAASTMDRAFPAHLVFNRNRVEGQSLSPTWLRGKTFYTMISAANAAVPGYPPADALLCELGALDGKKVMGKIVVCMRGGNPRVEKGEEVSRAGGAAMILVNDEASGNDVIADAHVLPAVHINHADGHALLAYINSTKGAKAFITRAKTVVGVKPAPVMAAFSSQGPNTVNPEILKPDVTAPGVSVIAAWSGAAGPTGLPYDQRRVAFNAQSGTSMSCPQVSGVAGLIKTLHPDWSPAAIKSAIMTTATELGNDMRPIMNSSMSPATPFSCGAGHVFPHRAMDPGLVYDLTVDDHLSFLCTIGYNATALALFNGAPFRCPDDPLDPLDFNYPSITAFDLAPAGPPATARRRVRNVGPPATYTAAVVREPEGVQVTVTPTTLTFESTGEVRTFWVKFAVRDPAPAANYAFGAIVWSDGNHQLDQEYSNSYQISYVYESSMSLTDKMRKLKELLHKSENRICADCSSPDPKWASANIGVFICLKCSGIHRSLGTHISKVLSVTLDEWTDDEINSMLEVGGNSYANAIYEAFLPGGYHKPHPDSSQEERADFIRSKYELQEFLKPSLRIVSNKSSLQAMDSRKDIGNASNSYSFKSEAGMVEFIGIIKVKVIRGTKLAVRDILSSDPYVVLTLGQQKAKTKVIKSNLNPVWNEVLTLSVPQKYGPLKLQVYDHDVLSRDDIMGEAEVDLQPMITAAMAFGDPGLLSDMQIGRWLMSRDNALARDSAVSVVGGRVKQEVSLRLQNVECGEVDLELEWIALNQ</sequence>
<dbReference type="EMBL" id="CM000131">
    <property type="protein sequence ID" value="EEC80955.1"/>
    <property type="molecule type" value="Genomic_DNA"/>
</dbReference>
<dbReference type="PRINTS" id="PR00405">
    <property type="entry name" value="REVINTRACTNG"/>
</dbReference>
<dbReference type="Pfam" id="PF00168">
    <property type="entry name" value="C2"/>
    <property type="match status" value="1"/>
</dbReference>
<protein>
    <submittedName>
        <fullName evidence="17">Uncharacterized protein</fullName>
    </submittedName>
</protein>
<feature type="active site" description="Charge relay system" evidence="13">
    <location>
        <position position="573"/>
    </location>
</feature>
<dbReference type="InterPro" id="IPR023828">
    <property type="entry name" value="Peptidase_S8_Ser-AS"/>
</dbReference>
<evidence type="ECO:0000256" key="2">
    <source>
        <dbReference type="ARBA" id="ARBA00022468"/>
    </source>
</evidence>
<comment type="similarity">
    <text evidence="1 13">Belongs to the peptidase S8 family.</text>
</comment>
<dbReference type="Pfam" id="PF01412">
    <property type="entry name" value="ArfGap"/>
    <property type="match status" value="1"/>
</dbReference>
<name>B8B4J9_ORYSI</name>
<evidence type="ECO:0000256" key="1">
    <source>
        <dbReference type="ARBA" id="ARBA00011073"/>
    </source>
</evidence>
<dbReference type="Pfam" id="PF17766">
    <property type="entry name" value="fn3_6"/>
    <property type="match status" value="1"/>
</dbReference>
<feature type="active site" description="Charge relay system" evidence="13">
    <location>
        <position position="235"/>
    </location>
</feature>